<dbReference type="Gene3D" id="2.40.10.10">
    <property type="entry name" value="Trypsin-like serine proteases"/>
    <property type="match status" value="2"/>
</dbReference>
<dbReference type="SUPFAM" id="SSF50156">
    <property type="entry name" value="PDZ domain-like"/>
    <property type="match status" value="1"/>
</dbReference>
<evidence type="ECO:0000256" key="2">
    <source>
        <dbReference type="ARBA" id="ARBA00022670"/>
    </source>
</evidence>
<name>A0ABD5PU58_9EURY</name>
<proteinExistence type="inferred from homology"/>
<dbReference type="GO" id="GO:0008233">
    <property type="term" value="F:peptidase activity"/>
    <property type="evidence" value="ECO:0007669"/>
    <property type="project" value="UniProtKB-KW"/>
</dbReference>
<evidence type="ECO:0000259" key="5">
    <source>
        <dbReference type="Pfam" id="PF13180"/>
    </source>
</evidence>
<organism evidence="6 7">
    <name type="scientific">Halosolutus amylolyticus</name>
    <dbReference type="NCBI Taxonomy" id="2932267"/>
    <lineage>
        <taxon>Archaea</taxon>
        <taxon>Methanobacteriati</taxon>
        <taxon>Methanobacteriota</taxon>
        <taxon>Stenosarchaea group</taxon>
        <taxon>Halobacteria</taxon>
        <taxon>Halobacteriales</taxon>
        <taxon>Natrialbaceae</taxon>
        <taxon>Halosolutus</taxon>
    </lineage>
</organism>
<dbReference type="Pfam" id="PF13365">
    <property type="entry name" value="Trypsin_2"/>
    <property type="match status" value="1"/>
</dbReference>
<dbReference type="EC" id="3.4.21.-" evidence="6"/>
<dbReference type="PRINTS" id="PR00834">
    <property type="entry name" value="PROTEASES2C"/>
</dbReference>
<dbReference type="InterPro" id="IPR036034">
    <property type="entry name" value="PDZ_sf"/>
</dbReference>
<dbReference type="PANTHER" id="PTHR43343:SF3">
    <property type="entry name" value="PROTEASE DO-LIKE 8, CHLOROPLASTIC"/>
    <property type="match status" value="1"/>
</dbReference>
<dbReference type="GO" id="GO:0006508">
    <property type="term" value="P:proteolysis"/>
    <property type="evidence" value="ECO:0007669"/>
    <property type="project" value="UniProtKB-KW"/>
</dbReference>
<dbReference type="PANTHER" id="PTHR43343">
    <property type="entry name" value="PEPTIDASE S12"/>
    <property type="match status" value="1"/>
</dbReference>
<dbReference type="InterPro" id="IPR043504">
    <property type="entry name" value="Peptidase_S1_PA_chymotrypsin"/>
</dbReference>
<dbReference type="PROSITE" id="PS51318">
    <property type="entry name" value="TAT"/>
    <property type="match status" value="1"/>
</dbReference>
<comment type="caution">
    <text evidence="6">The sequence shown here is derived from an EMBL/GenBank/DDBJ whole genome shotgun (WGS) entry which is preliminary data.</text>
</comment>
<keyword evidence="3 6" id="KW-0378">Hydrolase</keyword>
<feature type="domain" description="PDZ" evidence="5">
    <location>
        <begin position="253"/>
        <end position="357"/>
    </location>
</feature>
<comment type="similarity">
    <text evidence="1">Belongs to the peptidase S1C family.</text>
</comment>
<keyword evidence="2 6" id="KW-0645">Protease</keyword>
<feature type="region of interest" description="Disordered" evidence="4">
    <location>
        <begin position="345"/>
        <end position="366"/>
    </location>
</feature>
<evidence type="ECO:0000313" key="6">
    <source>
        <dbReference type="EMBL" id="MFC4543479.1"/>
    </source>
</evidence>
<dbReference type="RefSeq" id="WP_250139846.1">
    <property type="nucleotide sequence ID" value="NZ_JALIQP010000002.1"/>
</dbReference>
<gene>
    <name evidence="6" type="ORF">ACFO5R_16225</name>
</gene>
<dbReference type="EMBL" id="JBHSFA010000007">
    <property type="protein sequence ID" value="MFC4543479.1"/>
    <property type="molecule type" value="Genomic_DNA"/>
</dbReference>
<protein>
    <submittedName>
        <fullName evidence="6">S1C family serine protease</fullName>
        <ecNumber evidence="6">3.4.21.-</ecNumber>
    </submittedName>
</protein>
<evidence type="ECO:0000313" key="7">
    <source>
        <dbReference type="Proteomes" id="UP001595898"/>
    </source>
</evidence>
<dbReference type="Pfam" id="PF13180">
    <property type="entry name" value="PDZ_2"/>
    <property type="match status" value="1"/>
</dbReference>
<dbReference type="Proteomes" id="UP001595898">
    <property type="component" value="Unassembled WGS sequence"/>
</dbReference>
<evidence type="ECO:0000256" key="1">
    <source>
        <dbReference type="ARBA" id="ARBA00010541"/>
    </source>
</evidence>
<dbReference type="Gene3D" id="2.30.42.10">
    <property type="match status" value="1"/>
</dbReference>
<dbReference type="AlphaFoldDB" id="A0ABD5PU58"/>
<evidence type="ECO:0000256" key="3">
    <source>
        <dbReference type="ARBA" id="ARBA00022801"/>
    </source>
</evidence>
<keyword evidence="7" id="KW-1185">Reference proteome</keyword>
<dbReference type="SUPFAM" id="SSF50494">
    <property type="entry name" value="Trypsin-like serine proteases"/>
    <property type="match status" value="1"/>
</dbReference>
<reference evidence="6 7" key="1">
    <citation type="journal article" date="2019" name="Int. J. Syst. Evol. Microbiol.">
        <title>The Global Catalogue of Microorganisms (GCM) 10K type strain sequencing project: providing services to taxonomists for standard genome sequencing and annotation.</title>
        <authorList>
            <consortium name="The Broad Institute Genomics Platform"/>
            <consortium name="The Broad Institute Genome Sequencing Center for Infectious Disease"/>
            <person name="Wu L."/>
            <person name="Ma J."/>
        </authorList>
    </citation>
    <scope>NUCLEOTIDE SEQUENCE [LARGE SCALE GENOMIC DNA]</scope>
    <source>
        <strain evidence="6 7">WLHS5</strain>
    </source>
</reference>
<dbReference type="InterPro" id="IPR001478">
    <property type="entry name" value="PDZ"/>
</dbReference>
<dbReference type="InterPro" id="IPR051201">
    <property type="entry name" value="Chloro_Bact_Ser_Proteases"/>
</dbReference>
<accession>A0ABD5PU58</accession>
<dbReference type="InterPro" id="IPR009003">
    <property type="entry name" value="Peptidase_S1_PA"/>
</dbReference>
<evidence type="ECO:0000256" key="4">
    <source>
        <dbReference type="SAM" id="MobiDB-lite"/>
    </source>
</evidence>
<dbReference type="InterPro" id="IPR001940">
    <property type="entry name" value="Peptidase_S1C"/>
</dbReference>
<dbReference type="InterPro" id="IPR006311">
    <property type="entry name" value="TAT_signal"/>
</dbReference>
<sequence length="366" mass="37214">MTPDRLTRRGVLTAAGAAFTATVVGGSATADADRGGRLGAAARAFQEDDTDDYASVYRETIDDVVLVNVFGEGPEGPGGLGSGFVTDDGYVVTNDHVVAGASEVELQFRDEQWRTASVVGTDVHSDLAVLAVDDLPDGPDGLSFTDADPVIGQEVLALGNPLGFDASISQGIVSGIDRSLPSPTGFAIPAAIQTDAPVNPGNSGGPLVTLDGDVLGVVFAGAGQTIGFAISAALADRVVPALVDDGEYEHAYMGVGVLPVGPLIAEANDLDEPQGVLVIETDPDGPADGVLEPADETAEVDGTPVPVGGDVIVAIGGEEIPNQDRLSSVLALETSPGDAIDVDVVRDGERQSVELTLAPRPDEESP</sequence>